<accession>A0A6A6HR08</accession>
<proteinExistence type="predicted"/>
<sequence length="447" mass="50314">MFSHLPDELILAVAAYVCTDDVVLTDACAYIDYSDDGEDDCIPGYGRKCLRALSLTDRRTRAVSLELLLADPIVELVDIPSLILTYLRYPDLAFKTRSLGLKRDMKTLHGISQARPVVGIDEAFVQVCKTAIWNSPTTDLLDKGTWIYELRAGQKNALLAVLFALLPNLEELNVWNNSLHDFAIFSLLFGPPSWSPASTWYEPPHWRCEYLQKVFAPHFTSIRSLELPGLWYTYDDQWEELPPDQIPVRTLHVFSSLQHLVAPEGALVDAIMDTERDPSAVLPHTLESITLTDVEVDSSLIHPPQSWNLLRRILEQKSQQPSRFPTLQHMALHYRKRIAQLYSPYNLTLQGLQDFSNGQEELWQLGLSGFGLVAGGYASEKDVKVELGVVRAGGLLDFLTTACGVRMQLTQISDSVAYGYHNCFAPGEFCDNWEEDWDNAVGFTGSF</sequence>
<organism evidence="1 2">
    <name type="scientific">Trematosphaeria pertusa</name>
    <dbReference type="NCBI Taxonomy" id="390896"/>
    <lineage>
        <taxon>Eukaryota</taxon>
        <taxon>Fungi</taxon>
        <taxon>Dikarya</taxon>
        <taxon>Ascomycota</taxon>
        <taxon>Pezizomycotina</taxon>
        <taxon>Dothideomycetes</taxon>
        <taxon>Pleosporomycetidae</taxon>
        <taxon>Pleosporales</taxon>
        <taxon>Massarineae</taxon>
        <taxon>Trematosphaeriaceae</taxon>
        <taxon>Trematosphaeria</taxon>
    </lineage>
</organism>
<keyword evidence="2" id="KW-1185">Reference proteome</keyword>
<protein>
    <submittedName>
        <fullName evidence="1">Uncharacterized protein</fullName>
    </submittedName>
</protein>
<dbReference type="GeneID" id="54580691"/>
<dbReference type="OrthoDB" id="3799934at2759"/>
<gene>
    <name evidence="1" type="ORF">BU26DRAFT_512229</name>
</gene>
<evidence type="ECO:0000313" key="1">
    <source>
        <dbReference type="EMBL" id="KAF2240546.1"/>
    </source>
</evidence>
<reference evidence="1" key="1">
    <citation type="journal article" date="2020" name="Stud. Mycol.">
        <title>101 Dothideomycetes genomes: a test case for predicting lifestyles and emergence of pathogens.</title>
        <authorList>
            <person name="Haridas S."/>
            <person name="Albert R."/>
            <person name="Binder M."/>
            <person name="Bloem J."/>
            <person name="Labutti K."/>
            <person name="Salamov A."/>
            <person name="Andreopoulos B."/>
            <person name="Baker S."/>
            <person name="Barry K."/>
            <person name="Bills G."/>
            <person name="Bluhm B."/>
            <person name="Cannon C."/>
            <person name="Castanera R."/>
            <person name="Culley D."/>
            <person name="Daum C."/>
            <person name="Ezra D."/>
            <person name="Gonzalez J."/>
            <person name="Henrissat B."/>
            <person name="Kuo A."/>
            <person name="Liang C."/>
            <person name="Lipzen A."/>
            <person name="Lutzoni F."/>
            <person name="Magnuson J."/>
            <person name="Mondo S."/>
            <person name="Nolan M."/>
            <person name="Ohm R."/>
            <person name="Pangilinan J."/>
            <person name="Park H.-J."/>
            <person name="Ramirez L."/>
            <person name="Alfaro M."/>
            <person name="Sun H."/>
            <person name="Tritt A."/>
            <person name="Yoshinaga Y."/>
            <person name="Zwiers L.-H."/>
            <person name="Turgeon B."/>
            <person name="Goodwin S."/>
            <person name="Spatafora J."/>
            <person name="Crous P."/>
            <person name="Grigoriev I."/>
        </authorList>
    </citation>
    <scope>NUCLEOTIDE SEQUENCE</scope>
    <source>
        <strain evidence="1">CBS 122368</strain>
    </source>
</reference>
<dbReference type="RefSeq" id="XP_033675550.1">
    <property type="nucleotide sequence ID" value="XM_033827361.1"/>
</dbReference>
<dbReference type="Proteomes" id="UP000800094">
    <property type="component" value="Unassembled WGS sequence"/>
</dbReference>
<evidence type="ECO:0000313" key="2">
    <source>
        <dbReference type="Proteomes" id="UP000800094"/>
    </source>
</evidence>
<dbReference type="EMBL" id="ML987217">
    <property type="protein sequence ID" value="KAF2240546.1"/>
    <property type="molecule type" value="Genomic_DNA"/>
</dbReference>
<dbReference type="AlphaFoldDB" id="A0A6A6HR08"/>
<name>A0A6A6HR08_9PLEO</name>